<dbReference type="Proteomes" id="UP001055940">
    <property type="component" value="Chromosome"/>
</dbReference>
<sequence>MPSHQHEFPLDLIRNDPGSVVELLKEITGKSLPEYTRVRCDSAEATSTALTQLTSDSVVVCERPPYPHEKTDGPVSVLGIIVEPQNKPDPRKYYRWPAYVANTRLRLECPVVLLVLAPTSKLAGRFSEPIDLGCGEVRPLVLGLDTLTPVTDPEVAVARPVLTVLAMANNPTEDGAALNALLEALKSLDASSTPLYSDYVLAALEATAPGALEKFMILKDYEYKSETMRRPYREGREEGREEGRTEGRTEAILGVLEERGIPVSEGVRERIGATTDLDLLDTWVRRAVRVKKAEDLFEA</sequence>
<dbReference type="PANTHER" id="PTHR34613:SF1">
    <property type="entry name" value="SLL6017 PROTEIN"/>
    <property type="match status" value="1"/>
</dbReference>
<evidence type="ECO:0000313" key="1">
    <source>
        <dbReference type="EMBL" id="USY21342.1"/>
    </source>
</evidence>
<evidence type="ECO:0000313" key="2">
    <source>
        <dbReference type="Proteomes" id="UP001055940"/>
    </source>
</evidence>
<dbReference type="EMBL" id="CP099837">
    <property type="protein sequence ID" value="USY21342.1"/>
    <property type="molecule type" value="Genomic_DNA"/>
</dbReference>
<protein>
    <submittedName>
        <fullName evidence="1">Uncharacterized protein</fullName>
    </submittedName>
</protein>
<gene>
    <name evidence="1" type="ORF">NE857_06900</name>
</gene>
<dbReference type="PANTHER" id="PTHR34613">
    <property type="entry name" value="SLL0800 PROTEIN"/>
    <property type="match status" value="1"/>
</dbReference>
<dbReference type="RefSeq" id="WP_254420257.1">
    <property type="nucleotide sequence ID" value="NZ_BAAAJB010000001.1"/>
</dbReference>
<keyword evidence="2" id="KW-1185">Reference proteome</keyword>
<organism evidence="1 2">
    <name type="scientific">Nocardiopsis exhalans</name>
    <dbReference type="NCBI Taxonomy" id="163604"/>
    <lineage>
        <taxon>Bacteria</taxon>
        <taxon>Bacillati</taxon>
        <taxon>Actinomycetota</taxon>
        <taxon>Actinomycetes</taxon>
        <taxon>Streptosporangiales</taxon>
        <taxon>Nocardiopsidaceae</taxon>
        <taxon>Nocardiopsis</taxon>
    </lineage>
</organism>
<proteinExistence type="predicted"/>
<reference evidence="1" key="1">
    <citation type="submission" date="2022-06" db="EMBL/GenBank/DDBJ databases">
        <authorList>
            <person name="Ping M."/>
        </authorList>
    </citation>
    <scope>NUCLEOTIDE SEQUENCE</scope>
    <source>
        <strain evidence="1">JCM11759T</strain>
    </source>
</reference>
<name>A0ABY5DDZ1_9ACTN</name>
<accession>A0ABY5DDZ1</accession>